<evidence type="ECO:0000256" key="5">
    <source>
        <dbReference type="ARBA" id="ARBA00023125"/>
    </source>
</evidence>
<dbReference type="PANTHER" id="PTHR33202:SF19">
    <property type="entry name" value="FERRIC UPTAKE REGULATION PROTEIN"/>
    <property type="match status" value="1"/>
</dbReference>
<keyword evidence="4" id="KW-0805">Transcription regulation</keyword>
<dbReference type="Gene3D" id="3.30.1490.190">
    <property type="match status" value="1"/>
</dbReference>
<keyword evidence="5" id="KW-0238">DNA-binding</keyword>
<evidence type="ECO:0000256" key="4">
    <source>
        <dbReference type="ARBA" id="ARBA00023015"/>
    </source>
</evidence>
<dbReference type="InterPro" id="IPR036390">
    <property type="entry name" value="WH_DNA-bd_sf"/>
</dbReference>
<name>A0ABT6EVJ6_9SYNE</name>
<evidence type="ECO:0000256" key="6">
    <source>
        <dbReference type="ARBA" id="ARBA00023163"/>
    </source>
</evidence>
<dbReference type="InterPro" id="IPR043135">
    <property type="entry name" value="Fur_C"/>
</dbReference>
<dbReference type="EMBL" id="JAKKUT010000001">
    <property type="protein sequence ID" value="MDG2989805.1"/>
    <property type="molecule type" value="Genomic_DNA"/>
</dbReference>
<gene>
    <name evidence="7" type="ORF">L3556_02465</name>
</gene>
<evidence type="ECO:0000256" key="3">
    <source>
        <dbReference type="ARBA" id="ARBA00022833"/>
    </source>
</evidence>
<protein>
    <submittedName>
        <fullName evidence="7">Transcriptional repressor</fullName>
    </submittedName>
</protein>
<reference evidence="7" key="2">
    <citation type="submission" date="2022-01" db="EMBL/GenBank/DDBJ databases">
        <authorList>
            <person name="Zivanovic Y."/>
            <person name="Moreira D."/>
            <person name="Lopez-Garcia P."/>
        </authorList>
    </citation>
    <scope>NUCLEOTIDE SEQUENCE</scope>
    <source>
        <strain evidence="7">G9</strain>
    </source>
</reference>
<proteinExistence type="inferred from homology"/>
<dbReference type="Gene3D" id="1.10.10.10">
    <property type="entry name" value="Winged helix-like DNA-binding domain superfamily/Winged helix DNA-binding domain"/>
    <property type="match status" value="1"/>
</dbReference>
<dbReference type="Proteomes" id="UP001154265">
    <property type="component" value="Unassembled WGS sequence"/>
</dbReference>
<keyword evidence="2" id="KW-0678">Repressor</keyword>
<organism evidence="7 8">
    <name type="scientific">Candidatus Synechococcus calcipolaris G9</name>
    <dbReference type="NCBI Taxonomy" id="1497997"/>
    <lineage>
        <taxon>Bacteria</taxon>
        <taxon>Bacillati</taxon>
        <taxon>Cyanobacteriota</taxon>
        <taxon>Cyanophyceae</taxon>
        <taxon>Synechococcales</taxon>
        <taxon>Synechococcaceae</taxon>
        <taxon>Synechococcus</taxon>
    </lineage>
</organism>
<dbReference type="Pfam" id="PF01475">
    <property type="entry name" value="FUR"/>
    <property type="match status" value="1"/>
</dbReference>
<sequence length="136" mass="15273">MASRRPRSQDTILSILKVLARPISAQDLYIELRTQNQPLGLATVYRGLDSLKVSGVVQARPLASGEVVYSLVQQDQHHLTCLQCGVSIPIHVCPVQELESELRRSQQFEIYYHTLEFFGLCKNCQAQMQLSATVDS</sequence>
<accession>A0ABT6EVJ6</accession>
<evidence type="ECO:0000313" key="7">
    <source>
        <dbReference type="EMBL" id="MDG2989805.1"/>
    </source>
</evidence>
<evidence type="ECO:0000256" key="2">
    <source>
        <dbReference type="ARBA" id="ARBA00022491"/>
    </source>
</evidence>
<evidence type="ECO:0000256" key="1">
    <source>
        <dbReference type="ARBA" id="ARBA00007957"/>
    </source>
</evidence>
<dbReference type="SUPFAM" id="SSF46785">
    <property type="entry name" value="Winged helix' DNA-binding domain"/>
    <property type="match status" value="1"/>
</dbReference>
<evidence type="ECO:0000313" key="8">
    <source>
        <dbReference type="Proteomes" id="UP001154265"/>
    </source>
</evidence>
<comment type="similarity">
    <text evidence="1">Belongs to the Fur family.</text>
</comment>
<dbReference type="RefSeq" id="WP_277865718.1">
    <property type="nucleotide sequence ID" value="NZ_JAKKUT010000001.1"/>
</dbReference>
<keyword evidence="8" id="KW-1185">Reference proteome</keyword>
<dbReference type="PANTHER" id="PTHR33202">
    <property type="entry name" value="ZINC UPTAKE REGULATION PROTEIN"/>
    <property type="match status" value="1"/>
</dbReference>
<dbReference type="InterPro" id="IPR036388">
    <property type="entry name" value="WH-like_DNA-bd_sf"/>
</dbReference>
<dbReference type="InterPro" id="IPR002481">
    <property type="entry name" value="FUR"/>
</dbReference>
<comment type="caution">
    <text evidence="7">The sequence shown here is derived from an EMBL/GenBank/DDBJ whole genome shotgun (WGS) entry which is preliminary data.</text>
</comment>
<keyword evidence="6" id="KW-0804">Transcription</keyword>
<dbReference type="CDD" id="cd07153">
    <property type="entry name" value="Fur_like"/>
    <property type="match status" value="1"/>
</dbReference>
<keyword evidence="3" id="KW-0862">Zinc</keyword>
<reference evidence="7" key="1">
    <citation type="journal article" date="2022" name="Genome Biol. Evol.">
        <title>A New Gene Family Diagnostic for Intracellular Biomineralization of Amorphous Ca Carbonates by Cyanobacteria.</title>
        <authorList>
            <person name="Benzerara K."/>
            <person name="Duprat E."/>
            <person name="Bitard-Feildel T."/>
            <person name="Caumes G."/>
            <person name="Cassier-Chauvat C."/>
            <person name="Chauvat F."/>
            <person name="Dezi M."/>
            <person name="Diop S.I."/>
            <person name="Gaschignard G."/>
            <person name="Gorgen S."/>
            <person name="Gugger M."/>
            <person name="Lopez-Garcia P."/>
            <person name="Millet M."/>
            <person name="Skouri-Panet F."/>
            <person name="Moreira D."/>
            <person name="Callebaut I."/>
        </authorList>
    </citation>
    <scope>NUCLEOTIDE SEQUENCE</scope>
    <source>
        <strain evidence="7">G9</strain>
    </source>
</reference>